<dbReference type="Proteomes" id="UP001156905">
    <property type="component" value="Unassembled WGS sequence"/>
</dbReference>
<accession>A0ABQ6B8D8</accession>
<evidence type="ECO:0000313" key="1">
    <source>
        <dbReference type="EMBL" id="GLR89761.1"/>
    </source>
</evidence>
<name>A0ABQ6B8D8_9BRAD</name>
<gene>
    <name evidence="1" type="ORF">GCM10007857_64750</name>
</gene>
<comment type="caution">
    <text evidence="1">The sequence shown here is derived from an EMBL/GenBank/DDBJ whole genome shotgun (WGS) entry which is preliminary data.</text>
</comment>
<keyword evidence="2" id="KW-1185">Reference proteome</keyword>
<protein>
    <submittedName>
        <fullName evidence="1">Uncharacterized protein</fullName>
    </submittedName>
</protein>
<proteinExistence type="predicted"/>
<dbReference type="EMBL" id="BSOW01000028">
    <property type="protein sequence ID" value="GLR89761.1"/>
    <property type="molecule type" value="Genomic_DNA"/>
</dbReference>
<organism evidence="1 2">
    <name type="scientific">Bradyrhizobium iriomotense</name>
    <dbReference type="NCBI Taxonomy" id="441950"/>
    <lineage>
        <taxon>Bacteria</taxon>
        <taxon>Pseudomonadati</taxon>
        <taxon>Pseudomonadota</taxon>
        <taxon>Alphaproteobacteria</taxon>
        <taxon>Hyphomicrobiales</taxon>
        <taxon>Nitrobacteraceae</taxon>
        <taxon>Bradyrhizobium</taxon>
    </lineage>
</organism>
<reference evidence="2" key="1">
    <citation type="journal article" date="2019" name="Int. J. Syst. Evol. Microbiol.">
        <title>The Global Catalogue of Microorganisms (GCM) 10K type strain sequencing project: providing services to taxonomists for standard genome sequencing and annotation.</title>
        <authorList>
            <consortium name="The Broad Institute Genomics Platform"/>
            <consortium name="The Broad Institute Genome Sequencing Center for Infectious Disease"/>
            <person name="Wu L."/>
            <person name="Ma J."/>
        </authorList>
    </citation>
    <scope>NUCLEOTIDE SEQUENCE [LARGE SCALE GENOMIC DNA]</scope>
    <source>
        <strain evidence="2">NBRC 102520</strain>
    </source>
</reference>
<evidence type="ECO:0000313" key="2">
    <source>
        <dbReference type="Proteomes" id="UP001156905"/>
    </source>
</evidence>
<sequence length="124" mass="14143">MDTYEFVVTANTFLNARRHFAAKELCRFFGEEFGNIDIELRAYPMSEREPHHAALLGTREGTLIDADFSNEIGLDEPGLSNFGFKKSPIERQQRFRPALFLGFLLLAVQTGDARNKDRKIFASL</sequence>